<evidence type="ECO:0000256" key="4">
    <source>
        <dbReference type="ARBA" id="ARBA00022448"/>
    </source>
</evidence>
<dbReference type="KEGG" id="aplc:110987828"/>
<organism evidence="11 12">
    <name type="scientific">Acanthaster planci</name>
    <name type="common">Crown-of-thorns starfish</name>
    <dbReference type="NCBI Taxonomy" id="133434"/>
    <lineage>
        <taxon>Eukaryota</taxon>
        <taxon>Metazoa</taxon>
        <taxon>Echinodermata</taxon>
        <taxon>Eleutherozoa</taxon>
        <taxon>Asterozoa</taxon>
        <taxon>Asteroidea</taxon>
        <taxon>Valvatacea</taxon>
        <taxon>Valvatida</taxon>
        <taxon>Acanthasteridae</taxon>
        <taxon>Acanthaster</taxon>
    </lineage>
</organism>
<evidence type="ECO:0000256" key="9">
    <source>
        <dbReference type="RuleBase" id="RU368035"/>
    </source>
</evidence>
<dbReference type="OMA" id="CGAAAQM"/>
<keyword evidence="8 9" id="KW-0472">Membrane</keyword>
<feature type="compositionally biased region" description="Low complexity" evidence="10">
    <location>
        <begin position="254"/>
        <end position="272"/>
    </location>
</feature>
<comment type="similarity">
    <text evidence="3 9">Belongs to the riboflavin transporter family.</text>
</comment>
<dbReference type="OrthoDB" id="9995836at2759"/>
<dbReference type="GO" id="GO:0032217">
    <property type="term" value="F:riboflavin transmembrane transporter activity"/>
    <property type="evidence" value="ECO:0007669"/>
    <property type="project" value="UniProtKB-UniRule"/>
</dbReference>
<comment type="function">
    <text evidence="9">Plasma membrane transporter mediating the uptake by cells of the water soluble vitamin B2/riboflavin that plays a key role in biochemical oxidation-reduction reactions of the carbohydrate, lipid, and amino acid metabolism.</text>
</comment>
<dbReference type="PANTHER" id="PTHR12929">
    <property type="entry name" value="SOLUTE CARRIER FAMILY 52"/>
    <property type="match status" value="1"/>
</dbReference>
<feature type="transmembrane region" description="Helical" evidence="9">
    <location>
        <begin position="85"/>
        <end position="106"/>
    </location>
</feature>
<dbReference type="RefSeq" id="XP_022106626.1">
    <property type="nucleotide sequence ID" value="XM_022250934.1"/>
</dbReference>
<dbReference type="GeneID" id="110987828"/>
<comment type="catalytic activity">
    <reaction evidence="1 9">
        <text>riboflavin(in) = riboflavin(out)</text>
        <dbReference type="Rhea" id="RHEA:35015"/>
        <dbReference type="ChEBI" id="CHEBI:57986"/>
    </reaction>
</comment>
<dbReference type="Proteomes" id="UP000694845">
    <property type="component" value="Unplaced"/>
</dbReference>
<feature type="transmembrane region" description="Helical" evidence="9">
    <location>
        <begin position="153"/>
        <end position="173"/>
    </location>
</feature>
<evidence type="ECO:0000256" key="5">
    <source>
        <dbReference type="ARBA" id="ARBA00022475"/>
    </source>
</evidence>
<evidence type="ECO:0000313" key="12">
    <source>
        <dbReference type="RefSeq" id="XP_022106626.1"/>
    </source>
</evidence>
<name>A0A8B7ZT33_ACAPL</name>
<feature type="transmembrane region" description="Helical" evidence="9">
    <location>
        <begin position="385"/>
        <end position="405"/>
    </location>
</feature>
<feature type="transmembrane region" description="Helical" evidence="9">
    <location>
        <begin position="324"/>
        <end position="344"/>
    </location>
</feature>
<protein>
    <recommendedName>
        <fullName evidence="9">Riboflavin transporter</fullName>
    </recommendedName>
</protein>
<feature type="region of interest" description="Disordered" evidence="10">
    <location>
        <begin position="251"/>
        <end position="292"/>
    </location>
</feature>
<feature type="transmembrane region" description="Helical" evidence="9">
    <location>
        <begin position="55"/>
        <end position="78"/>
    </location>
</feature>
<dbReference type="Pfam" id="PF06237">
    <property type="entry name" value="SLC52_ribofla_tr"/>
    <property type="match status" value="1"/>
</dbReference>
<evidence type="ECO:0000256" key="3">
    <source>
        <dbReference type="ARBA" id="ARBA00006366"/>
    </source>
</evidence>
<feature type="transmembrane region" description="Helical" evidence="9">
    <location>
        <begin position="118"/>
        <end position="141"/>
    </location>
</feature>
<dbReference type="SUPFAM" id="SSF103473">
    <property type="entry name" value="MFS general substrate transporter"/>
    <property type="match status" value="1"/>
</dbReference>
<feature type="transmembrane region" description="Helical" evidence="9">
    <location>
        <begin position="219"/>
        <end position="240"/>
    </location>
</feature>
<reference evidence="12" key="1">
    <citation type="submission" date="2025-08" db="UniProtKB">
        <authorList>
            <consortium name="RefSeq"/>
        </authorList>
    </citation>
    <scope>IDENTIFICATION</scope>
</reference>
<gene>
    <name evidence="12" type="primary">LOC110987828</name>
</gene>
<dbReference type="InterPro" id="IPR036259">
    <property type="entry name" value="MFS_trans_sf"/>
</dbReference>
<accession>A0A8B7ZT33</accession>
<keyword evidence="6 9" id="KW-0812">Transmembrane</keyword>
<evidence type="ECO:0000256" key="8">
    <source>
        <dbReference type="ARBA" id="ARBA00023136"/>
    </source>
</evidence>
<feature type="transmembrane region" description="Helical" evidence="9">
    <location>
        <begin position="356"/>
        <end position="378"/>
    </location>
</feature>
<dbReference type="GO" id="GO:0005886">
    <property type="term" value="C:plasma membrane"/>
    <property type="evidence" value="ECO:0007669"/>
    <property type="project" value="UniProtKB-SubCell"/>
</dbReference>
<evidence type="ECO:0000256" key="10">
    <source>
        <dbReference type="SAM" id="MobiDB-lite"/>
    </source>
</evidence>
<comment type="subcellular location">
    <subcellularLocation>
        <location evidence="2 9">Cell membrane</location>
        <topology evidence="2 9">Multi-pass membrane protein</topology>
    </subcellularLocation>
</comment>
<evidence type="ECO:0000256" key="6">
    <source>
        <dbReference type="ARBA" id="ARBA00022692"/>
    </source>
</evidence>
<feature type="transmembrane region" description="Helical" evidence="9">
    <location>
        <begin position="455"/>
        <end position="476"/>
    </location>
</feature>
<feature type="transmembrane region" description="Helical" evidence="9">
    <location>
        <begin position="417"/>
        <end position="435"/>
    </location>
</feature>
<keyword evidence="7 9" id="KW-1133">Transmembrane helix</keyword>
<dbReference type="PANTHER" id="PTHR12929:SF10">
    <property type="entry name" value="RIBOFLAVIN TRANSPORTER"/>
    <property type="match status" value="1"/>
</dbReference>
<keyword evidence="11" id="KW-1185">Reference proteome</keyword>
<keyword evidence="5 9" id="KW-1003">Cell membrane</keyword>
<evidence type="ECO:0000256" key="7">
    <source>
        <dbReference type="ARBA" id="ARBA00022989"/>
    </source>
</evidence>
<evidence type="ECO:0000256" key="2">
    <source>
        <dbReference type="ARBA" id="ARBA00004651"/>
    </source>
</evidence>
<dbReference type="InterPro" id="IPR009357">
    <property type="entry name" value="Riboflavin_transptr"/>
</dbReference>
<keyword evidence="4 9" id="KW-0813">Transport</keyword>
<evidence type="ECO:0000256" key="1">
    <source>
        <dbReference type="ARBA" id="ARBA00000215"/>
    </source>
</evidence>
<evidence type="ECO:0000313" key="11">
    <source>
        <dbReference type="Proteomes" id="UP000694845"/>
    </source>
</evidence>
<proteinExistence type="inferred from homology"/>
<dbReference type="AlphaFoldDB" id="A0A8B7ZT33"/>
<sequence>MAKEEVKSPLNVRTPVVILTTLFGIGSWIAINGLWVELPLLVSLDIPENYSLASYLTVIIQLANVGPLAFSLTHFFLLKGKRIEIPTVFIIVSLGCASTLLLVFFWDRYTVWQVDGKLHSTALLVLAFFLSIVDCTSSVAFTPFMSLLKSSYLTWYFIGEGLSSLLPSVMALIQGVGSVECTANGTYVNHTVIGNETIWQNCTHWVSRNSAARFPPQDFFGFLFAMMLTCGIAFTMLNYLPLAKKEHIQGRPASQSTSSAGSDSSTSSESHSLVARSARNPGTPAYGDEAQDMLPAPKENAEESTLDSSKPPTDYRLLTKRQLIYLYAVLCFVCALSNGVLPSIQSFSCGPYGLNTYLLASTLANIANPLAATLVMLVPSTNLALVGMTALFGTAFGAYCMLTAALSPTPPLQHEPIGSALIILAWILMTGLFVYTKATIAWILRTQPNSRGLLIWYGGITQVGSLVGSFVMWPLVNVAKVFHPSYEDPCEGYPRCELVEATVSYSEL</sequence>
<feature type="transmembrane region" description="Helical" evidence="9">
    <location>
        <begin position="12"/>
        <end position="35"/>
    </location>
</feature>